<dbReference type="Gene3D" id="3.40.50.300">
    <property type="entry name" value="P-loop containing nucleotide triphosphate hydrolases"/>
    <property type="match status" value="1"/>
</dbReference>
<sequence length="930" mass="98560">MSDTGVGPDPRRVTDLRELAHELDLLRRRAAGGTRKARVSLTDLAARVSLPRSTVHTYVAATTFCPAEALDRIVIALGASPAEQAQWSEAWYRVAGNQHDRRRAVAQATPRQLPPGIPGFTGRHEALAALDANLSSPEGTMAISAVAGAAGVGKTALAVHWAHRVADRFPDGQLFMNLRGYDPGEPVRAVDALARLLRVLGVPPGEVPPELDDAVPMYRSLLASRRVLVVLDNAGSAEQVRPLLPGAAGCSVLVTSREDLGGLIALDGALPVRLNTLPPTESLALLAGMIGAGRLGREPAAAAELATLCGHLPLALRIAGAHLVSHPERTVEAYARDLADGNRITKLAIPEDPKAAVRSAFDLSYATLTFRERRLFRALGLVPGGDFTVAAAAAVAGSSVAEAEQDLHRLETAHLLRPGPHGRYLFHDLIRLYATERATTEECPQDREHAMGNLLAHYLGVADAAHEVLYPHRIRVPPRARAAAVEFADSASALRWLEAELPNLTAAIQHAVATAHAREACLLADAIRGYFPGRGHGSEQFTVATTALRAASEANDPLLAASAHLSLAEAHAGRGRYTPAIEHSASARTLALKAGWTDGESTALGRLGTIHRETGRLRDAATCFRQALDINTRLGARHKQVLDLMNLGVTHALLGDLTEAADLFGRAHEIGHEPVSPSNTAMVLQCLGNVHRYLGLVTEAVGFLTEALAISRAIDEAGSQAGILDSLAGAHTDSGRQDDAMLFATQALSLARQVGARRTETAALVNLGAIHLAQGDHRQSLQRYGDAHGLATDIGHLAGELDALIGLACANTSLGHHRTAGTHADAALALSRRSGHRLQEGQALTALADNALASRSARDAARLAHEALTVHSKTGYRLGEARTLRTLGHAMRRLVDIPAAHTHWQAAVSLLTDINTSEAEALRRVIAHDS</sequence>
<dbReference type="Gene3D" id="1.25.40.10">
    <property type="entry name" value="Tetratricopeptide repeat domain"/>
    <property type="match status" value="3"/>
</dbReference>
<dbReference type="Pfam" id="PF13560">
    <property type="entry name" value="HTH_31"/>
    <property type="match status" value="1"/>
</dbReference>
<organism evidence="2 3">
    <name type="scientific">Actinophytocola oryzae</name>
    <dbReference type="NCBI Taxonomy" id="502181"/>
    <lineage>
        <taxon>Bacteria</taxon>
        <taxon>Bacillati</taxon>
        <taxon>Actinomycetota</taxon>
        <taxon>Actinomycetes</taxon>
        <taxon>Pseudonocardiales</taxon>
        <taxon>Pseudonocardiaceae</taxon>
    </lineage>
</organism>
<dbReference type="PANTHER" id="PTHR47691">
    <property type="entry name" value="REGULATOR-RELATED"/>
    <property type="match status" value="1"/>
</dbReference>
<dbReference type="AlphaFoldDB" id="A0A4R7W137"/>
<accession>A0A4R7W137</accession>
<dbReference type="Pfam" id="PF13374">
    <property type="entry name" value="TPR_10"/>
    <property type="match status" value="1"/>
</dbReference>
<gene>
    <name evidence="2" type="ORF">CLV71_102312</name>
</gene>
<proteinExistence type="predicted"/>
<dbReference type="Pfam" id="PF13424">
    <property type="entry name" value="TPR_12"/>
    <property type="match status" value="1"/>
</dbReference>
<evidence type="ECO:0000256" key="1">
    <source>
        <dbReference type="PROSITE-ProRule" id="PRU00339"/>
    </source>
</evidence>
<evidence type="ECO:0000313" key="3">
    <source>
        <dbReference type="Proteomes" id="UP000294927"/>
    </source>
</evidence>
<evidence type="ECO:0000313" key="2">
    <source>
        <dbReference type="EMBL" id="TDV56246.1"/>
    </source>
</evidence>
<dbReference type="SUPFAM" id="SSF48452">
    <property type="entry name" value="TPR-like"/>
    <property type="match status" value="3"/>
</dbReference>
<dbReference type="SUPFAM" id="SSF52540">
    <property type="entry name" value="P-loop containing nucleoside triphosphate hydrolases"/>
    <property type="match status" value="1"/>
</dbReference>
<dbReference type="SMART" id="SM00028">
    <property type="entry name" value="TPR"/>
    <property type="match status" value="6"/>
</dbReference>
<protein>
    <submittedName>
        <fullName evidence="2">Putative ATPase</fullName>
    </submittedName>
</protein>
<dbReference type="PANTHER" id="PTHR47691:SF3">
    <property type="entry name" value="HTH-TYPE TRANSCRIPTIONAL REGULATOR RV0890C-RELATED"/>
    <property type="match status" value="1"/>
</dbReference>
<dbReference type="InterPro" id="IPR027417">
    <property type="entry name" value="P-loop_NTPase"/>
</dbReference>
<reference evidence="2 3" key="1">
    <citation type="submission" date="2019-03" db="EMBL/GenBank/DDBJ databases">
        <title>Genomic Encyclopedia of Archaeal and Bacterial Type Strains, Phase II (KMG-II): from individual species to whole genera.</title>
        <authorList>
            <person name="Goeker M."/>
        </authorList>
    </citation>
    <scope>NUCLEOTIDE SEQUENCE [LARGE SCALE GENOMIC DNA]</scope>
    <source>
        <strain evidence="2 3">DSM 45499</strain>
    </source>
</reference>
<keyword evidence="1" id="KW-0802">TPR repeat</keyword>
<dbReference type="PRINTS" id="PR00364">
    <property type="entry name" value="DISEASERSIST"/>
</dbReference>
<dbReference type="InterPro" id="IPR011990">
    <property type="entry name" value="TPR-like_helical_dom_sf"/>
</dbReference>
<dbReference type="GO" id="GO:0043531">
    <property type="term" value="F:ADP binding"/>
    <property type="evidence" value="ECO:0007669"/>
    <property type="project" value="InterPro"/>
</dbReference>
<dbReference type="InterPro" id="IPR019734">
    <property type="entry name" value="TPR_rpt"/>
</dbReference>
<keyword evidence="3" id="KW-1185">Reference proteome</keyword>
<dbReference type="PROSITE" id="PS50005">
    <property type="entry name" value="TPR"/>
    <property type="match status" value="1"/>
</dbReference>
<dbReference type="OrthoDB" id="581105at2"/>
<name>A0A4R7W137_9PSEU</name>
<feature type="repeat" description="TPR" evidence="1">
    <location>
        <begin position="601"/>
        <end position="634"/>
    </location>
</feature>
<comment type="caution">
    <text evidence="2">The sequence shown here is derived from an EMBL/GenBank/DDBJ whole genome shotgun (WGS) entry which is preliminary data.</text>
</comment>
<dbReference type="EMBL" id="SOCP01000002">
    <property type="protein sequence ID" value="TDV56246.1"/>
    <property type="molecule type" value="Genomic_DNA"/>
</dbReference>
<dbReference type="Proteomes" id="UP000294927">
    <property type="component" value="Unassembled WGS sequence"/>
</dbReference>